<dbReference type="OrthoDB" id="2272203at2759"/>
<gene>
    <name evidence="1" type="primary">PARPA_02125.1 scaffold 3147</name>
</gene>
<dbReference type="Proteomes" id="UP000054107">
    <property type="component" value="Unassembled WGS sequence"/>
</dbReference>
<sequence>MTFIVDFILFAQTTQHPIRLVVQDYAGLSTDPKDIEDFIEYLPSIHSVVVYNGHHFTTFSRKELMQGSGTQEFKCRTAPVERSQL</sequence>
<evidence type="ECO:0000313" key="1">
    <source>
        <dbReference type="EMBL" id="CEP08751.1"/>
    </source>
</evidence>
<organism evidence="1 2">
    <name type="scientific">Parasitella parasitica</name>
    <dbReference type="NCBI Taxonomy" id="35722"/>
    <lineage>
        <taxon>Eukaryota</taxon>
        <taxon>Fungi</taxon>
        <taxon>Fungi incertae sedis</taxon>
        <taxon>Mucoromycota</taxon>
        <taxon>Mucoromycotina</taxon>
        <taxon>Mucoromycetes</taxon>
        <taxon>Mucorales</taxon>
        <taxon>Mucorineae</taxon>
        <taxon>Mucoraceae</taxon>
        <taxon>Parasitella</taxon>
    </lineage>
</organism>
<dbReference type="AlphaFoldDB" id="A0A0B7MRX8"/>
<evidence type="ECO:0000313" key="2">
    <source>
        <dbReference type="Proteomes" id="UP000054107"/>
    </source>
</evidence>
<proteinExistence type="predicted"/>
<accession>A0A0B7MRX8</accession>
<dbReference type="EMBL" id="LN720228">
    <property type="protein sequence ID" value="CEP08751.1"/>
    <property type="molecule type" value="Genomic_DNA"/>
</dbReference>
<reference evidence="1 2" key="1">
    <citation type="submission" date="2014-09" db="EMBL/GenBank/DDBJ databases">
        <authorList>
            <person name="Ellenberger Sabrina"/>
        </authorList>
    </citation>
    <scope>NUCLEOTIDE SEQUENCE [LARGE SCALE GENOMIC DNA]</scope>
    <source>
        <strain evidence="1 2">CBS 412.66</strain>
    </source>
</reference>
<keyword evidence="2" id="KW-1185">Reference proteome</keyword>
<protein>
    <submittedName>
        <fullName evidence="1">Uncharacterized protein</fullName>
    </submittedName>
</protein>
<name>A0A0B7MRX8_9FUNG</name>